<proteinExistence type="predicted"/>
<dbReference type="EMBL" id="JAVIIZ010000010">
    <property type="protein sequence ID" value="MDX8473975.1"/>
    <property type="molecule type" value="Genomic_DNA"/>
</dbReference>
<comment type="caution">
    <text evidence="1">The sequence shown here is derived from an EMBL/GenBank/DDBJ whole genome shotgun (WGS) entry which is preliminary data.</text>
</comment>
<sequence>MIGPTRTSKAFLAAAWFAASAEASFARSERGLSSADLLKEGFKLVAEGDLLTVRGMRTQVPAMDEGILVLGSEPTPDNCAVYDNLVASLEPDYYRCKPIAWVYDRYDEYVRLKRGPEEFVCVLGRSERCYRAYH</sequence>
<reference evidence="1 2" key="1">
    <citation type="submission" date="2023-08" db="EMBL/GenBank/DDBJ databases">
        <title>Implementing the SeqCode for naming new Mesorhizobium species isolated from Vachellia karroo root nodules.</title>
        <authorList>
            <person name="Van Lill M."/>
        </authorList>
    </citation>
    <scope>NUCLEOTIDE SEQUENCE [LARGE SCALE GENOMIC DNA]</scope>
    <source>
        <strain evidence="1 2">VK23A</strain>
    </source>
</reference>
<name>A0ABU4XJJ3_9HYPH</name>
<accession>A0ABU4XJJ3</accession>
<protein>
    <submittedName>
        <fullName evidence="1">Uncharacterized protein</fullName>
    </submittedName>
</protein>
<evidence type="ECO:0000313" key="2">
    <source>
        <dbReference type="Proteomes" id="UP001271780"/>
    </source>
</evidence>
<dbReference type="RefSeq" id="WP_320317222.1">
    <property type="nucleotide sequence ID" value="NZ_JAVIIX010000009.1"/>
</dbReference>
<organism evidence="1 2">
    <name type="scientific">Mesorhizobium dulcispinae</name>
    <dbReference type="NCBI Taxonomy" id="3072316"/>
    <lineage>
        <taxon>Bacteria</taxon>
        <taxon>Pseudomonadati</taxon>
        <taxon>Pseudomonadota</taxon>
        <taxon>Alphaproteobacteria</taxon>
        <taxon>Hyphomicrobiales</taxon>
        <taxon>Phyllobacteriaceae</taxon>
        <taxon>Mesorhizobium</taxon>
    </lineage>
</organism>
<dbReference type="Proteomes" id="UP001271780">
    <property type="component" value="Unassembled WGS sequence"/>
</dbReference>
<gene>
    <name evidence="1" type="ORF">RFM27_18005</name>
</gene>
<keyword evidence="2" id="KW-1185">Reference proteome</keyword>
<evidence type="ECO:0000313" key="1">
    <source>
        <dbReference type="EMBL" id="MDX8473975.1"/>
    </source>
</evidence>